<evidence type="ECO:0000256" key="2">
    <source>
        <dbReference type="ARBA" id="ARBA00011475"/>
    </source>
</evidence>
<reference evidence="10" key="1">
    <citation type="submission" date="2018-06" db="EMBL/GenBank/DDBJ databases">
        <authorList>
            <person name="Zhirakovskaya E."/>
        </authorList>
    </citation>
    <scope>NUCLEOTIDE SEQUENCE</scope>
</reference>
<comment type="similarity">
    <text evidence="1">Belongs to the ArgJ family.</text>
</comment>
<comment type="catalytic activity">
    <reaction evidence="9">
        <text>N(2)-acetyl-L-ornithine + L-glutamate = N-acetyl-L-glutamate + L-ornithine</text>
        <dbReference type="Rhea" id="RHEA:15349"/>
        <dbReference type="ChEBI" id="CHEBI:29985"/>
        <dbReference type="ChEBI" id="CHEBI:44337"/>
        <dbReference type="ChEBI" id="CHEBI:46911"/>
        <dbReference type="ChEBI" id="CHEBI:57805"/>
        <dbReference type="EC" id="2.3.1.35"/>
    </reaction>
</comment>
<dbReference type="PANTHER" id="PTHR23100:SF0">
    <property type="entry name" value="ARGININE BIOSYNTHESIS BIFUNCTIONAL PROTEIN ARGJ, MITOCHONDRIAL"/>
    <property type="match status" value="1"/>
</dbReference>
<accession>A0A3B0VRZ5</accession>
<keyword evidence="7" id="KW-0068">Autocatalytic cleavage</keyword>
<dbReference type="Pfam" id="PF01960">
    <property type="entry name" value="ArgJ"/>
    <property type="match status" value="1"/>
</dbReference>
<evidence type="ECO:0000256" key="5">
    <source>
        <dbReference type="ARBA" id="ARBA00022605"/>
    </source>
</evidence>
<dbReference type="PANTHER" id="PTHR23100">
    <property type="entry name" value="ARGININE BIOSYNTHESIS BIFUNCTIONAL PROTEIN ARGJ"/>
    <property type="match status" value="1"/>
</dbReference>
<dbReference type="GO" id="GO:0004042">
    <property type="term" value="F:L-glutamate N-acetyltransferase activity"/>
    <property type="evidence" value="ECO:0007669"/>
    <property type="project" value="TreeGrafter"/>
</dbReference>
<keyword evidence="6 10" id="KW-0808">Transferase</keyword>
<evidence type="ECO:0000313" key="10">
    <source>
        <dbReference type="EMBL" id="VAW34234.1"/>
    </source>
</evidence>
<evidence type="ECO:0000256" key="8">
    <source>
        <dbReference type="ARBA" id="ARBA00023315"/>
    </source>
</evidence>
<evidence type="ECO:0000256" key="7">
    <source>
        <dbReference type="ARBA" id="ARBA00022813"/>
    </source>
</evidence>
<keyword evidence="5" id="KW-0028">Amino-acid biosynthesis</keyword>
<dbReference type="SUPFAM" id="SSF56266">
    <property type="entry name" value="DmpA/ArgJ-like"/>
    <property type="match status" value="1"/>
</dbReference>
<dbReference type="InterPro" id="IPR042195">
    <property type="entry name" value="ArgJ_beta_C"/>
</dbReference>
<protein>
    <recommendedName>
        <fullName evidence="3">glutamate N-acetyltransferase</fullName>
        <ecNumber evidence="3">2.3.1.35</ecNumber>
    </recommendedName>
</protein>
<dbReference type="EC" id="2.3.1.35" evidence="3"/>
<organism evidence="10">
    <name type="scientific">hydrothermal vent metagenome</name>
    <dbReference type="NCBI Taxonomy" id="652676"/>
    <lineage>
        <taxon>unclassified sequences</taxon>
        <taxon>metagenomes</taxon>
        <taxon>ecological metagenomes</taxon>
    </lineage>
</organism>
<proteinExistence type="inferred from homology"/>
<dbReference type="InterPro" id="IPR016117">
    <property type="entry name" value="ArgJ-like_dom_sf"/>
</dbReference>
<dbReference type="GO" id="GO:0006526">
    <property type="term" value="P:L-arginine biosynthetic process"/>
    <property type="evidence" value="ECO:0007669"/>
    <property type="project" value="UniProtKB-KW"/>
</dbReference>
<comment type="subunit">
    <text evidence="2">Heterotetramer of two alpha and two beta chains.</text>
</comment>
<dbReference type="GO" id="GO:0006592">
    <property type="term" value="P:ornithine biosynthetic process"/>
    <property type="evidence" value="ECO:0007669"/>
    <property type="project" value="TreeGrafter"/>
</dbReference>
<keyword evidence="8 10" id="KW-0012">Acyltransferase</keyword>
<evidence type="ECO:0000256" key="6">
    <source>
        <dbReference type="ARBA" id="ARBA00022679"/>
    </source>
</evidence>
<dbReference type="Gene3D" id="3.60.70.12">
    <property type="entry name" value="L-amino peptidase D-ALA esterase/amidase"/>
    <property type="match status" value="1"/>
</dbReference>
<dbReference type="HAMAP" id="MF_01106">
    <property type="entry name" value="ArgJ"/>
    <property type="match status" value="1"/>
</dbReference>
<evidence type="ECO:0000256" key="1">
    <source>
        <dbReference type="ARBA" id="ARBA00006774"/>
    </source>
</evidence>
<dbReference type="GO" id="GO:0004358">
    <property type="term" value="F:L-glutamate N-acetyltransferase activity, acting on acetyl-L-ornithine as donor"/>
    <property type="evidence" value="ECO:0007669"/>
    <property type="project" value="UniProtKB-EC"/>
</dbReference>
<dbReference type="Gene3D" id="3.10.20.340">
    <property type="entry name" value="ArgJ beta chain, C-terminal domain"/>
    <property type="match status" value="1"/>
</dbReference>
<dbReference type="NCBIfam" id="TIGR00120">
    <property type="entry name" value="ArgJ"/>
    <property type="match status" value="1"/>
</dbReference>
<name>A0A3B0VRZ5_9ZZZZ</name>
<dbReference type="FunFam" id="3.10.20.340:FF:000001">
    <property type="entry name" value="Arginine biosynthesis bifunctional protein ArgJ, chloroplastic"/>
    <property type="match status" value="1"/>
</dbReference>
<evidence type="ECO:0000256" key="9">
    <source>
        <dbReference type="ARBA" id="ARBA00049439"/>
    </source>
</evidence>
<dbReference type="AlphaFoldDB" id="A0A3B0VRZ5"/>
<dbReference type="CDD" id="cd02152">
    <property type="entry name" value="OAT"/>
    <property type="match status" value="1"/>
</dbReference>
<sequence length="394" mass="42046">MKIKGFTSAAVKAAIREKDRLDLGLIYSEVPAVAAGVFTTNRVKAAPVLLDMERLLQGRAQAILVNSGNANACAGRQGMEVAVAAGALAAKQLGIAEEMVQLASTGVIGVPLDIKCFERVMPELVKGLANDGFADVARAIMTTDTVPKTSFRRIEIDGTEVSILGITKGSGMIMPDMATMLCFVLTDAQIAFPELLAIVKTGVEQSFNRITVDGDTSTNDMVLALANGAAGNQWIDEDNARGREVFEAAMVDIFKDLALKIVADGEGATKVVTIRITGARDEDGAVNAARTIANSSLVKTAFFGEDANWGRIVAALGRSDCRFDPDRVSLFFDDTQMVENGVGLGPRAEEACSTVLKKDRFTVTVDLNDGLETAEVYTCDLSLDYIRINADYRS</sequence>
<evidence type="ECO:0000256" key="3">
    <source>
        <dbReference type="ARBA" id="ARBA00013264"/>
    </source>
</evidence>
<gene>
    <name evidence="10" type="ORF">MNBD_DELTA04-1585</name>
</gene>
<dbReference type="FunFam" id="3.60.70.12:FF:000001">
    <property type="entry name" value="Arginine biosynthesis bifunctional protein ArgJ, chloroplastic"/>
    <property type="match status" value="1"/>
</dbReference>
<dbReference type="EMBL" id="UOEY01000002">
    <property type="protein sequence ID" value="VAW34234.1"/>
    <property type="molecule type" value="Genomic_DNA"/>
</dbReference>
<dbReference type="NCBIfam" id="NF003802">
    <property type="entry name" value="PRK05388.1"/>
    <property type="match status" value="1"/>
</dbReference>
<evidence type="ECO:0000256" key="4">
    <source>
        <dbReference type="ARBA" id="ARBA00022571"/>
    </source>
</evidence>
<dbReference type="InterPro" id="IPR002813">
    <property type="entry name" value="Arg_biosynth_ArgJ"/>
</dbReference>
<keyword evidence="4" id="KW-0055">Arginine biosynthesis</keyword>